<evidence type="ECO:0000313" key="2">
    <source>
        <dbReference type="Proteomes" id="UP000077266"/>
    </source>
</evidence>
<reference evidence="1 2" key="1">
    <citation type="journal article" date="2016" name="Mol. Biol. Evol.">
        <title>Comparative Genomics of Early-Diverging Mushroom-Forming Fungi Provides Insights into the Origins of Lignocellulose Decay Capabilities.</title>
        <authorList>
            <person name="Nagy L.G."/>
            <person name="Riley R."/>
            <person name="Tritt A."/>
            <person name="Adam C."/>
            <person name="Daum C."/>
            <person name="Floudas D."/>
            <person name="Sun H."/>
            <person name="Yadav J.S."/>
            <person name="Pangilinan J."/>
            <person name="Larsson K.H."/>
            <person name="Matsuura K."/>
            <person name="Barry K."/>
            <person name="Labutti K."/>
            <person name="Kuo R."/>
            <person name="Ohm R.A."/>
            <person name="Bhattacharya S.S."/>
            <person name="Shirouzu T."/>
            <person name="Yoshinaga Y."/>
            <person name="Martin F.M."/>
            <person name="Grigoriev I.V."/>
            <person name="Hibbett D.S."/>
        </authorList>
    </citation>
    <scope>NUCLEOTIDE SEQUENCE [LARGE SCALE GENOMIC DNA]</scope>
    <source>
        <strain evidence="1 2">HHB12029</strain>
    </source>
</reference>
<proteinExistence type="predicted"/>
<dbReference type="AlphaFoldDB" id="A0A165JDB8"/>
<name>A0A165JDB8_EXIGL</name>
<dbReference type="Proteomes" id="UP000077266">
    <property type="component" value="Unassembled WGS sequence"/>
</dbReference>
<organism evidence="1 2">
    <name type="scientific">Exidia glandulosa HHB12029</name>
    <dbReference type="NCBI Taxonomy" id="1314781"/>
    <lineage>
        <taxon>Eukaryota</taxon>
        <taxon>Fungi</taxon>
        <taxon>Dikarya</taxon>
        <taxon>Basidiomycota</taxon>
        <taxon>Agaricomycotina</taxon>
        <taxon>Agaricomycetes</taxon>
        <taxon>Auriculariales</taxon>
        <taxon>Exidiaceae</taxon>
        <taxon>Exidia</taxon>
    </lineage>
</organism>
<accession>A0A165JDB8</accession>
<dbReference type="InParanoid" id="A0A165JDB8"/>
<evidence type="ECO:0000313" key="1">
    <source>
        <dbReference type="EMBL" id="KZV94683.1"/>
    </source>
</evidence>
<gene>
    <name evidence="1" type="ORF">EXIGLDRAFT_500373</name>
</gene>
<protein>
    <submittedName>
        <fullName evidence="1">Uncharacterized protein</fullName>
    </submittedName>
</protein>
<keyword evidence="2" id="KW-1185">Reference proteome</keyword>
<sequence>MYTAFTTTQARIQRISEVSHSLRLSARPINTITETVQLYVDHAVTATVGTGANRRECKLVAVEEKQRNGVVQIGDLKDFHQGAVLSDINERPNGKNICRLLSQQMKSVEIAEYRYTVLTDGETFIRMKWSGLLHNKDKEKHGIKFGGDSMAMEYWNMVRKVGEGRRNALASMVFTVLEAILDPATKCPIFTS</sequence>
<dbReference type="EMBL" id="KV425968">
    <property type="protein sequence ID" value="KZV94683.1"/>
    <property type="molecule type" value="Genomic_DNA"/>
</dbReference>